<dbReference type="GO" id="GO:0036064">
    <property type="term" value="C:ciliary basal body"/>
    <property type="evidence" value="ECO:0007669"/>
    <property type="project" value="TreeGrafter"/>
</dbReference>
<keyword evidence="5" id="KW-1185">Reference proteome</keyword>
<evidence type="ECO:0000256" key="3">
    <source>
        <dbReference type="ARBA" id="ARBA00023273"/>
    </source>
</evidence>
<gene>
    <name evidence="4" type="ORF">HPB48_018746</name>
</gene>
<dbReference type="VEuPathDB" id="VectorBase:HLOH_059144"/>
<dbReference type="AlphaFoldDB" id="A0A9J6GRZ3"/>
<dbReference type="GO" id="GO:0097730">
    <property type="term" value="C:non-motile cilium"/>
    <property type="evidence" value="ECO:0007669"/>
    <property type="project" value="TreeGrafter"/>
</dbReference>
<proteinExistence type="predicted"/>
<accession>A0A9J6GRZ3</accession>
<dbReference type="GO" id="GO:0060271">
    <property type="term" value="P:cilium assembly"/>
    <property type="evidence" value="ECO:0007669"/>
    <property type="project" value="TreeGrafter"/>
</dbReference>
<dbReference type="PANTHER" id="PTHR31978:SF1">
    <property type="entry name" value="INTRAFLAGELLAR TRANSPORT PROTEIN 20 HOMOLOG"/>
    <property type="match status" value="1"/>
</dbReference>
<dbReference type="GO" id="GO:0097546">
    <property type="term" value="C:ciliary base"/>
    <property type="evidence" value="ECO:0007669"/>
    <property type="project" value="TreeGrafter"/>
</dbReference>
<dbReference type="Proteomes" id="UP000821853">
    <property type="component" value="Unassembled WGS sequence"/>
</dbReference>
<dbReference type="OrthoDB" id="10254896at2759"/>
<reference evidence="4 5" key="1">
    <citation type="journal article" date="2020" name="Cell">
        <title>Large-Scale Comparative Analyses of Tick Genomes Elucidate Their Genetic Diversity and Vector Capacities.</title>
        <authorList>
            <consortium name="Tick Genome and Microbiome Consortium (TIGMIC)"/>
            <person name="Jia N."/>
            <person name="Wang J."/>
            <person name="Shi W."/>
            <person name="Du L."/>
            <person name="Sun Y."/>
            <person name="Zhan W."/>
            <person name="Jiang J.F."/>
            <person name="Wang Q."/>
            <person name="Zhang B."/>
            <person name="Ji P."/>
            <person name="Bell-Sakyi L."/>
            <person name="Cui X.M."/>
            <person name="Yuan T.T."/>
            <person name="Jiang B.G."/>
            <person name="Yang W.F."/>
            <person name="Lam T.T."/>
            <person name="Chang Q.C."/>
            <person name="Ding S.J."/>
            <person name="Wang X.J."/>
            <person name="Zhu J.G."/>
            <person name="Ruan X.D."/>
            <person name="Zhao L."/>
            <person name="Wei J.T."/>
            <person name="Ye R.Z."/>
            <person name="Que T.C."/>
            <person name="Du C.H."/>
            <person name="Zhou Y.H."/>
            <person name="Cheng J.X."/>
            <person name="Dai P.F."/>
            <person name="Guo W.B."/>
            <person name="Han X.H."/>
            <person name="Huang E.J."/>
            <person name="Li L.F."/>
            <person name="Wei W."/>
            <person name="Gao Y.C."/>
            <person name="Liu J.Z."/>
            <person name="Shao H.Z."/>
            <person name="Wang X."/>
            <person name="Wang C.C."/>
            <person name="Yang T.C."/>
            <person name="Huo Q.B."/>
            <person name="Li W."/>
            <person name="Chen H.Y."/>
            <person name="Chen S.E."/>
            <person name="Zhou L.G."/>
            <person name="Ni X.B."/>
            <person name="Tian J.H."/>
            <person name="Sheng Y."/>
            <person name="Liu T."/>
            <person name="Pan Y.S."/>
            <person name="Xia L.Y."/>
            <person name="Li J."/>
            <person name="Zhao F."/>
            <person name="Cao W.C."/>
        </authorList>
    </citation>
    <scope>NUCLEOTIDE SEQUENCE [LARGE SCALE GENOMIC DNA]</scope>
    <source>
        <strain evidence="4">HaeL-2018</strain>
    </source>
</reference>
<dbReference type="EMBL" id="JABSTR010000008">
    <property type="protein sequence ID" value="KAH9377004.1"/>
    <property type="molecule type" value="Genomic_DNA"/>
</dbReference>
<evidence type="ECO:0000313" key="4">
    <source>
        <dbReference type="EMBL" id="KAH9377004.1"/>
    </source>
</evidence>
<dbReference type="GO" id="GO:0005813">
    <property type="term" value="C:centrosome"/>
    <property type="evidence" value="ECO:0007669"/>
    <property type="project" value="TreeGrafter"/>
</dbReference>
<dbReference type="PANTHER" id="PTHR31978">
    <property type="entry name" value="INTRAFLAGELLAR TRANSPORT PROTEIN 20 HOMOLOG"/>
    <property type="match status" value="1"/>
</dbReference>
<evidence type="ECO:0000256" key="2">
    <source>
        <dbReference type="ARBA" id="ARBA00023054"/>
    </source>
</evidence>
<sequence length="133" mass="15256">MANEVFLRAGLYIDELNKIRIADPEATRQTQELKDDCHKFIERMTEFQSVVDKYIAISDKLAAEVEQEKLKAIGSRSLLKSVAKDREMHQQQLQALVLEKKIELESSHFSFTVTQGRMLSVSKQHNKTHGGVR</sequence>
<evidence type="ECO:0008006" key="6">
    <source>
        <dbReference type="Google" id="ProtNLM"/>
    </source>
</evidence>
<keyword evidence="3" id="KW-0966">Cell projection</keyword>
<evidence type="ECO:0000256" key="1">
    <source>
        <dbReference type="ARBA" id="ARBA00004138"/>
    </source>
</evidence>
<dbReference type="GO" id="GO:0030990">
    <property type="term" value="C:intraciliary transport particle"/>
    <property type="evidence" value="ECO:0007669"/>
    <property type="project" value="TreeGrafter"/>
</dbReference>
<keyword evidence="2" id="KW-0175">Coiled coil</keyword>
<dbReference type="OMA" id="CIQMMTE"/>
<organism evidence="4 5">
    <name type="scientific">Haemaphysalis longicornis</name>
    <name type="common">Bush tick</name>
    <dbReference type="NCBI Taxonomy" id="44386"/>
    <lineage>
        <taxon>Eukaryota</taxon>
        <taxon>Metazoa</taxon>
        <taxon>Ecdysozoa</taxon>
        <taxon>Arthropoda</taxon>
        <taxon>Chelicerata</taxon>
        <taxon>Arachnida</taxon>
        <taxon>Acari</taxon>
        <taxon>Parasitiformes</taxon>
        <taxon>Ixodida</taxon>
        <taxon>Ixodoidea</taxon>
        <taxon>Ixodidae</taxon>
        <taxon>Haemaphysalinae</taxon>
        <taxon>Haemaphysalis</taxon>
    </lineage>
</organism>
<dbReference type="GO" id="GO:0061512">
    <property type="term" value="P:protein localization to cilium"/>
    <property type="evidence" value="ECO:0007669"/>
    <property type="project" value="TreeGrafter"/>
</dbReference>
<protein>
    <recommendedName>
        <fullName evidence="6">Intraflagellar transport protein 20</fullName>
    </recommendedName>
</protein>
<comment type="caution">
    <text evidence="4">The sequence shown here is derived from an EMBL/GenBank/DDBJ whole genome shotgun (WGS) entry which is preliminary data.</text>
</comment>
<dbReference type="InterPro" id="IPR028172">
    <property type="entry name" value="FT20"/>
</dbReference>
<evidence type="ECO:0000313" key="5">
    <source>
        <dbReference type="Proteomes" id="UP000821853"/>
    </source>
</evidence>
<comment type="subcellular location">
    <subcellularLocation>
        <location evidence="1">Cell projection</location>
        <location evidence="1">Cilium</location>
    </subcellularLocation>
</comment>
<dbReference type="GO" id="GO:0005737">
    <property type="term" value="C:cytoplasm"/>
    <property type="evidence" value="ECO:0007669"/>
    <property type="project" value="TreeGrafter"/>
</dbReference>
<name>A0A9J6GRZ3_HAELO</name>
<dbReference type="Pfam" id="PF14931">
    <property type="entry name" value="IFT20"/>
    <property type="match status" value="1"/>
</dbReference>